<dbReference type="PROSITE" id="PS51733">
    <property type="entry name" value="BPL_LPL_CATALYTIC"/>
    <property type="match status" value="1"/>
</dbReference>
<keyword evidence="11" id="KW-1185">Reference proteome</keyword>
<protein>
    <recommendedName>
        <fullName evidence="5">Octanoyltransferase</fullName>
        <ecNumber evidence="5">2.3.1.181</ecNumber>
    </recommendedName>
</protein>
<dbReference type="UniPathway" id="UPA00538">
    <property type="reaction ID" value="UER00592"/>
</dbReference>
<dbReference type="PANTHER" id="PTHR10993">
    <property type="entry name" value="OCTANOYLTRANSFERASE"/>
    <property type="match status" value="1"/>
</dbReference>
<comment type="pathway">
    <text evidence="1 5">Protein modification; protein lipoylation via endogenous pathway; protein N(6)-(lipoyl)lysine from octanoyl-[acyl-carrier-protein]: step 1/2.</text>
</comment>
<dbReference type="GO" id="GO:0033819">
    <property type="term" value="F:lipoyl(octanoyl) transferase activity"/>
    <property type="evidence" value="ECO:0007669"/>
    <property type="project" value="UniProtKB-EC"/>
</dbReference>
<sequence>MACTASKPILNRLPMYYHYLGRIPYRKSLALQEDLVQKVKNMREFDSNTPDILLLLEHPLTYTEGRRTKLLNESLKQKLTEMGSDYVKTMRGGQTTLHNPGQLVGYPIMDLKRNGISVKCYVSYIEKTIIGTLGDYQLKAQTTENTGVWIGNESKICSIGVQIQRYITSHGFALNCNNNLKDFELITPCGLKGVNMTSIGGELGGDQSKVLHQLI</sequence>
<evidence type="ECO:0000256" key="5">
    <source>
        <dbReference type="PIRNR" id="PIRNR016262"/>
    </source>
</evidence>
<evidence type="ECO:0000256" key="7">
    <source>
        <dbReference type="PIRSR" id="PIRSR016262-2"/>
    </source>
</evidence>
<feature type="site" description="Lowers pKa of active site Cys" evidence="8">
    <location>
        <position position="155"/>
    </location>
</feature>
<dbReference type="InterPro" id="IPR000544">
    <property type="entry name" value="Octanoyltransferase"/>
</dbReference>
<feature type="domain" description="BPL/LPL catalytic" evidence="9">
    <location>
        <begin position="47"/>
        <end position="215"/>
    </location>
</feature>
<dbReference type="AlphaFoldDB" id="A0A137P639"/>
<comment type="similarity">
    <text evidence="2 5">Belongs to the LipB family.</text>
</comment>
<evidence type="ECO:0000256" key="4">
    <source>
        <dbReference type="ARBA" id="ARBA00023315"/>
    </source>
</evidence>
<feature type="binding site" evidence="7">
    <location>
        <begin position="158"/>
        <end position="160"/>
    </location>
    <ligand>
        <name>substrate</name>
    </ligand>
</feature>
<dbReference type="OMA" id="GEVTYHC"/>
<keyword evidence="3 5" id="KW-0808">Transferase</keyword>
<feature type="active site" description="Acyl-thioester intermediate" evidence="6">
    <location>
        <position position="189"/>
    </location>
</feature>
<dbReference type="Pfam" id="PF21948">
    <property type="entry name" value="LplA-B_cat"/>
    <property type="match status" value="1"/>
</dbReference>
<evidence type="ECO:0000313" key="10">
    <source>
        <dbReference type="EMBL" id="KXN70456.1"/>
    </source>
</evidence>
<evidence type="ECO:0000259" key="9">
    <source>
        <dbReference type="PROSITE" id="PS51733"/>
    </source>
</evidence>
<dbReference type="EMBL" id="KQ964501">
    <property type="protein sequence ID" value="KXN70456.1"/>
    <property type="molecule type" value="Genomic_DNA"/>
</dbReference>
<organism evidence="10 11">
    <name type="scientific">Conidiobolus coronatus (strain ATCC 28846 / CBS 209.66 / NRRL 28638)</name>
    <name type="common">Delacroixia coronata</name>
    <dbReference type="NCBI Taxonomy" id="796925"/>
    <lineage>
        <taxon>Eukaryota</taxon>
        <taxon>Fungi</taxon>
        <taxon>Fungi incertae sedis</taxon>
        <taxon>Zoopagomycota</taxon>
        <taxon>Entomophthoromycotina</taxon>
        <taxon>Entomophthoromycetes</taxon>
        <taxon>Entomophthorales</taxon>
        <taxon>Ancylistaceae</taxon>
        <taxon>Conidiobolus</taxon>
    </lineage>
</organism>
<evidence type="ECO:0000256" key="3">
    <source>
        <dbReference type="ARBA" id="ARBA00022679"/>
    </source>
</evidence>
<keyword evidence="4 5" id="KW-0012">Acyltransferase</keyword>
<dbReference type="OrthoDB" id="19908at2759"/>
<evidence type="ECO:0000313" key="11">
    <source>
        <dbReference type="Proteomes" id="UP000070444"/>
    </source>
</evidence>
<dbReference type="PIRSF" id="PIRSF016262">
    <property type="entry name" value="LPLase"/>
    <property type="match status" value="1"/>
</dbReference>
<feature type="binding site" evidence="7">
    <location>
        <begin position="171"/>
        <end position="173"/>
    </location>
    <ligand>
        <name>substrate</name>
    </ligand>
</feature>
<dbReference type="STRING" id="796925.A0A137P639"/>
<proteinExistence type="inferred from homology"/>
<name>A0A137P639_CONC2</name>
<evidence type="ECO:0000256" key="2">
    <source>
        <dbReference type="ARBA" id="ARBA00007907"/>
    </source>
</evidence>
<dbReference type="InterPro" id="IPR045864">
    <property type="entry name" value="aa-tRNA-synth_II/BPL/LPL"/>
</dbReference>
<evidence type="ECO:0000256" key="8">
    <source>
        <dbReference type="PIRSR" id="PIRSR016262-3"/>
    </source>
</evidence>
<dbReference type="InterPro" id="IPR004143">
    <property type="entry name" value="BPL_LPL_catalytic"/>
</dbReference>
<accession>A0A137P639</accession>
<dbReference type="EC" id="2.3.1.181" evidence="5"/>
<dbReference type="NCBIfam" id="TIGR00214">
    <property type="entry name" value="lipB"/>
    <property type="match status" value="1"/>
</dbReference>
<reference evidence="10 11" key="1">
    <citation type="journal article" date="2015" name="Genome Biol. Evol.">
        <title>Phylogenomic analyses indicate that early fungi evolved digesting cell walls of algal ancestors of land plants.</title>
        <authorList>
            <person name="Chang Y."/>
            <person name="Wang S."/>
            <person name="Sekimoto S."/>
            <person name="Aerts A.L."/>
            <person name="Choi C."/>
            <person name="Clum A."/>
            <person name="LaButti K.M."/>
            <person name="Lindquist E.A."/>
            <person name="Yee Ngan C."/>
            <person name="Ohm R.A."/>
            <person name="Salamov A.A."/>
            <person name="Grigoriev I.V."/>
            <person name="Spatafora J.W."/>
            <person name="Berbee M.L."/>
        </authorList>
    </citation>
    <scope>NUCLEOTIDE SEQUENCE [LARGE SCALE GENOMIC DNA]</scope>
    <source>
        <strain evidence="10 11">NRRL 28638</strain>
    </source>
</reference>
<dbReference type="GO" id="GO:0009249">
    <property type="term" value="P:protein lipoylation"/>
    <property type="evidence" value="ECO:0007669"/>
    <property type="project" value="InterPro"/>
</dbReference>
<comment type="function">
    <text evidence="5">Catalyzes the transfer of endogenously produced octanoic acid from octanoyl-acyl-carrier-protein onto the lipoyl domains of lipoate-dependent enzymes. Lipoyl-ACP can also act as a substrate although octanoyl-ACP is likely to be the physiological substrate.</text>
</comment>
<dbReference type="PANTHER" id="PTHR10993:SF7">
    <property type="entry name" value="LIPOYLTRANSFERASE 2, MITOCHONDRIAL-RELATED"/>
    <property type="match status" value="1"/>
</dbReference>
<evidence type="ECO:0000256" key="1">
    <source>
        <dbReference type="ARBA" id="ARBA00004821"/>
    </source>
</evidence>
<dbReference type="SUPFAM" id="SSF55681">
    <property type="entry name" value="Class II aaRS and biotin synthetases"/>
    <property type="match status" value="1"/>
</dbReference>
<dbReference type="Proteomes" id="UP000070444">
    <property type="component" value="Unassembled WGS sequence"/>
</dbReference>
<dbReference type="CDD" id="cd16444">
    <property type="entry name" value="LipB"/>
    <property type="match status" value="1"/>
</dbReference>
<evidence type="ECO:0000256" key="6">
    <source>
        <dbReference type="PIRSR" id="PIRSR016262-1"/>
    </source>
</evidence>
<gene>
    <name evidence="10" type="ORF">CONCODRAFT_6938</name>
</gene>
<comment type="catalytic activity">
    <reaction evidence="5">
        <text>octanoyl-[ACP] + L-lysyl-[protein] = N(6)-octanoyl-L-lysyl-[protein] + holo-[ACP] + H(+)</text>
        <dbReference type="Rhea" id="RHEA:17665"/>
        <dbReference type="Rhea" id="RHEA-COMP:9636"/>
        <dbReference type="Rhea" id="RHEA-COMP:9685"/>
        <dbReference type="Rhea" id="RHEA-COMP:9752"/>
        <dbReference type="Rhea" id="RHEA-COMP:9928"/>
        <dbReference type="ChEBI" id="CHEBI:15378"/>
        <dbReference type="ChEBI" id="CHEBI:29969"/>
        <dbReference type="ChEBI" id="CHEBI:64479"/>
        <dbReference type="ChEBI" id="CHEBI:78463"/>
        <dbReference type="ChEBI" id="CHEBI:78809"/>
        <dbReference type="EC" id="2.3.1.181"/>
    </reaction>
</comment>
<dbReference type="Gene3D" id="3.30.930.10">
    <property type="entry name" value="Bira Bifunctional Protein, Domain 2"/>
    <property type="match status" value="1"/>
</dbReference>
<feature type="binding site" evidence="7">
    <location>
        <begin position="91"/>
        <end position="98"/>
    </location>
    <ligand>
        <name>substrate</name>
    </ligand>
</feature>